<dbReference type="Gene3D" id="2.170.130.10">
    <property type="entry name" value="TonB-dependent receptor, plug domain"/>
    <property type="match status" value="1"/>
</dbReference>
<dbReference type="InterPro" id="IPR037066">
    <property type="entry name" value="Plug_dom_sf"/>
</dbReference>
<gene>
    <name evidence="1" type="ORF">SDC9_97194</name>
</gene>
<dbReference type="InterPro" id="IPR039426">
    <property type="entry name" value="TonB-dep_rcpt-like"/>
</dbReference>
<dbReference type="PROSITE" id="PS52016">
    <property type="entry name" value="TONB_DEPENDENT_REC_3"/>
    <property type="match status" value="1"/>
</dbReference>
<evidence type="ECO:0008006" key="2">
    <source>
        <dbReference type="Google" id="ProtNLM"/>
    </source>
</evidence>
<dbReference type="EMBL" id="VSSQ01012978">
    <property type="protein sequence ID" value="MPM50454.1"/>
    <property type="molecule type" value="Genomic_DNA"/>
</dbReference>
<organism evidence="1">
    <name type="scientific">bioreactor metagenome</name>
    <dbReference type="NCBI Taxonomy" id="1076179"/>
    <lineage>
        <taxon>unclassified sequences</taxon>
        <taxon>metagenomes</taxon>
        <taxon>ecological metagenomes</taxon>
    </lineage>
</organism>
<sequence>MFVLPLTLLAIAAFASEKVQTKVEAVSKAEFSDFIQKDTTKKEKIVVVVNESKSTDPKSKSSTHTIKFNSSDKGFFIIDGKKVSIDSVQNVNGKKIINYVSEDGKKMKIIMMDAAKDEKTVKTEVIAITEGVEQNEKIEKSETIQVKLISNDSKVDGADTTKKIIVYNTNKDGSKTPVYPLVIFDGKEISEKELKAIDRNQIDNITVLKGEAAIKLYQEKGKDGVIIITSKKKN</sequence>
<evidence type="ECO:0000313" key="1">
    <source>
        <dbReference type="EMBL" id="MPM50454.1"/>
    </source>
</evidence>
<proteinExistence type="predicted"/>
<reference evidence="1" key="1">
    <citation type="submission" date="2019-08" db="EMBL/GenBank/DDBJ databases">
        <authorList>
            <person name="Kucharzyk K."/>
            <person name="Murdoch R.W."/>
            <person name="Higgins S."/>
            <person name="Loffler F."/>
        </authorList>
    </citation>
    <scope>NUCLEOTIDE SEQUENCE</scope>
</reference>
<accession>A0A645ALC9</accession>
<name>A0A645ALC9_9ZZZZ</name>
<protein>
    <recommendedName>
        <fullName evidence="2">TonB-dependent receptor plug domain-containing protein</fullName>
    </recommendedName>
</protein>
<dbReference type="AlphaFoldDB" id="A0A645ALC9"/>
<comment type="caution">
    <text evidence="1">The sequence shown here is derived from an EMBL/GenBank/DDBJ whole genome shotgun (WGS) entry which is preliminary data.</text>
</comment>